<evidence type="ECO:0000256" key="1">
    <source>
        <dbReference type="ARBA" id="ARBA00010088"/>
    </source>
</evidence>
<dbReference type="GO" id="GO:0008233">
    <property type="term" value="F:peptidase activity"/>
    <property type="evidence" value="ECO:0007669"/>
    <property type="project" value="InterPro"/>
</dbReference>
<dbReference type="PATRIC" id="fig|1121015.4.peg.1025"/>
<dbReference type="InterPro" id="IPR000073">
    <property type="entry name" value="AB_hydrolase_1"/>
</dbReference>
<dbReference type="Gene3D" id="3.40.50.1820">
    <property type="entry name" value="alpha/beta hydrolase"/>
    <property type="match status" value="1"/>
</dbReference>
<dbReference type="AlphaFoldDB" id="A0A091AWL0"/>
<proteinExistence type="inferred from homology"/>
<dbReference type="Proteomes" id="UP000029385">
    <property type="component" value="Unassembled WGS sequence"/>
</dbReference>
<accession>A0A091AWL0</accession>
<dbReference type="InterPro" id="IPR002410">
    <property type="entry name" value="Peptidase_S33"/>
</dbReference>
<dbReference type="InterPro" id="IPR029058">
    <property type="entry name" value="AB_hydrolase_fold"/>
</dbReference>
<dbReference type="eggNOG" id="COG0596">
    <property type="taxonomic scope" value="Bacteria"/>
</dbReference>
<evidence type="ECO:0000313" key="5">
    <source>
        <dbReference type="Proteomes" id="UP000029385"/>
    </source>
</evidence>
<evidence type="ECO:0000256" key="2">
    <source>
        <dbReference type="ARBA" id="ARBA00022801"/>
    </source>
</evidence>
<feature type="domain" description="AB hydrolase-1" evidence="3">
    <location>
        <begin position="106"/>
        <end position="470"/>
    </location>
</feature>
<dbReference type="PRINTS" id="PR00793">
    <property type="entry name" value="PROAMNOPTASE"/>
</dbReference>
<organism evidence="4 5">
    <name type="scientific">Arenimonas oryziterrae DSM 21050 = YC6267</name>
    <dbReference type="NCBI Taxonomy" id="1121015"/>
    <lineage>
        <taxon>Bacteria</taxon>
        <taxon>Pseudomonadati</taxon>
        <taxon>Pseudomonadota</taxon>
        <taxon>Gammaproteobacteria</taxon>
        <taxon>Lysobacterales</taxon>
        <taxon>Lysobacteraceae</taxon>
        <taxon>Arenimonas</taxon>
    </lineage>
</organism>
<dbReference type="PANTHER" id="PTHR43798">
    <property type="entry name" value="MONOACYLGLYCEROL LIPASE"/>
    <property type="match status" value="1"/>
</dbReference>
<dbReference type="Pfam" id="PF00561">
    <property type="entry name" value="Abhydrolase_1"/>
    <property type="match status" value="1"/>
</dbReference>
<keyword evidence="2" id="KW-0378">Hydrolase</keyword>
<dbReference type="STRING" id="1121015.GCA_000420545_01986"/>
<dbReference type="InterPro" id="IPR050266">
    <property type="entry name" value="AB_hydrolase_sf"/>
</dbReference>
<reference evidence="4 5" key="1">
    <citation type="submission" date="2013-09" db="EMBL/GenBank/DDBJ databases">
        <title>Genome sequencing of Arenimonas oryziterrae.</title>
        <authorList>
            <person name="Chen F."/>
            <person name="Wang G."/>
        </authorList>
    </citation>
    <scope>NUCLEOTIDE SEQUENCE [LARGE SCALE GENOMIC DNA]</scope>
    <source>
        <strain evidence="4 5">YC6267</strain>
    </source>
</reference>
<dbReference type="SUPFAM" id="SSF53474">
    <property type="entry name" value="alpha/beta-Hydrolases"/>
    <property type="match status" value="1"/>
</dbReference>
<dbReference type="GO" id="GO:0006508">
    <property type="term" value="P:proteolysis"/>
    <property type="evidence" value="ECO:0007669"/>
    <property type="project" value="InterPro"/>
</dbReference>
<dbReference type="OrthoDB" id="4510475at2"/>
<dbReference type="PANTHER" id="PTHR43798:SF27">
    <property type="entry name" value="HYDROLASE ALPHA_BETA HYDROLASE FOLD FAMILY"/>
    <property type="match status" value="1"/>
</dbReference>
<sequence>MLNKKNLRWLGLIVVLVVLAWNRWHPQAANKTEARTSAATVAPAVPRRLGRLEFSPCTLAPDFGTQSVEAQCASLQVPEDHAKPAGRKITLAIAWLPARGEAEPDPMFMIAGGPGQSALESYPGIAPAFAEVNRKRDIVLVDQRGTGGSNKLSCRNSAGKNADMEEGDDLAGARAFAARCVTELSKKADLRLYTTTDAIQDLDAVRQAIGAEKINLMGVSYGTRVAQQYGKRYPQHTRTITIDGIAPNTLVFGNEFARNLEDSLGLQFARCRQDKTCTAKLGDPRARLDTLMATLAKAPPQVTFRDAITGEVKTRTLTPDHVANLARMFAYSPQAAGLLPLVLNEAVQGRYEPLMALSTLITGTVGDQIMTGMQLSVICTEDAPELRADPADAARLLGKDLVVVLAEQCAVWPHGQRPADFRAPLTGKGPVLILSGEFDPVTPPRYGDEVLKNLVNGRHLVVRGQGHNVLPIGCMPKLFARFVETADAKALDAHCLDKVAYAQPFVGFYGWDP</sequence>
<keyword evidence="5" id="KW-1185">Reference proteome</keyword>
<comment type="caution">
    <text evidence="4">The sequence shown here is derived from an EMBL/GenBank/DDBJ whole genome shotgun (WGS) entry which is preliminary data.</text>
</comment>
<name>A0A091AWL0_9GAMM</name>
<evidence type="ECO:0000313" key="4">
    <source>
        <dbReference type="EMBL" id="KFN43816.1"/>
    </source>
</evidence>
<dbReference type="GO" id="GO:0016020">
    <property type="term" value="C:membrane"/>
    <property type="evidence" value="ECO:0007669"/>
    <property type="project" value="TreeGrafter"/>
</dbReference>
<protein>
    <recommendedName>
        <fullName evidence="3">AB hydrolase-1 domain-containing protein</fullName>
    </recommendedName>
</protein>
<dbReference type="RefSeq" id="WP_022969601.1">
    <property type="nucleotide sequence ID" value="NZ_ATVD01000003.1"/>
</dbReference>
<dbReference type="EMBL" id="AVCI01000004">
    <property type="protein sequence ID" value="KFN43816.1"/>
    <property type="molecule type" value="Genomic_DNA"/>
</dbReference>
<gene>
    <name evidence="4" type="ORF">N789_07675</name>
</gene>
<comment type="similarity">
    <text evidence="1">Belongs to the peptidase S33 family.</text>
</comment>
<evidence type="ECO:0000259" key="3">
    <source>
        <dbReference type="Pfam" id="PF00561"/>
    </source>
</evidence>